<reference evidence="3" key="1">
    <citation type="submission" date="2016-06" db="UniProtKB">
        <authorList>
            <consortium name="WormBaseParasite"/>
        </authorList>
    </citation>
    <scope>IDENTIFICATION</scope>
</reference>
<evidence type="ECO:0000313" key="3">
    <source>
        <dbReference type="WBParaSite" id="SSLN_0001090801-mRNA-1"/>
    </source>
</evidence>
<dbReference type="WBParaSite" id="SSLN_0001090801-mRNA-1">
    <property type="protein sequence ID" value="SSLN_0001090801-mRNA-1"/>
    <property type="gene ID" value="SSLN_0001090801"/>
</dbReference>
<dbReference type="Proteomes" id="UP000275846">
    <property type="component" value="Unassembled WGS sequence"/>
</dbReference>
<dbReference type="AlphaFoldDB" id="A0A183T205"/>
<evidence type="ECO:0000313" key="1">
    <source>
        <dbReference type="EMBL" id="VDL96888.1"/>
    </source>
</evidence>
<keyword evidence="2" id="KW-1185">Reference proteome</keyword>
<name>A0A183T205_SCHSO</name>
<organism evidence="3">
    <name type="scientific">Schistocephalus solidus</name>
    <name type="common">Tapeworm</name>
    <dbReference type="NCBI Taxonomy" id="70667"/>
    <lineage>
        <taxon>Eukaryota</taxon>
        <taxon>Metazoa</taxon>
        <taxon>Spiralia</taxon>
        <taxon>Lophotrochozoa</taxon>
        <taxon>Platyhelminthes</taxon>
        <taxon>Cestoda</taxon>
        <taxon>Eucestoda</taxon>
        <taxon>Diphyllobothriidea</taxon>
        <taxon>Diphyllobothriidae</taxon>
        <taxon>Schistocephalus</taxon>
    </lineage>
</organism>
<evidence type="ECO:0000313" key="2">
    <source>
        <dbReference type="Proteomes" id="UP000275846"/>
    </source>
</evidence>
<dbReference type="EMBL" id="UYSU01035915">
    <property type="protein sequence ID" value="VDL96888.1"/>
    <property type="molecule type" value="Genomic_DNA"/>
</dbReference>
<protein>
    <submittedName>
        <fullName evidence="3">EVE domain-containing protein</fullName>
    </submittedName>
</protein>
<sequence length="78" mass="8740">MSPGEFLIHSRDQGRCSGLVIGDMQRYTASSNRPLKMSVKKIEVSAPVSYKRFTLICIFNASFSRSLNLKPDKTTEAK</sequence>
<gene>
    <name evidence="1" type="ORF">SSLN_LOCUS10503</name>
</gene>
<reference evidence="1 2" key="2">
    <citation type="submission" date="2018-11" db="EMBL/GenBank/DDBJ databases">
        <authorList>
            <consortium name="Pathogen Informatics"/>
        </authorList>
    </citation>
    <scope>NUCLEOTIDE SEQUENCE [LARGE SCALE GENOMIC DNA]</scope>
    <source>
        <strain evidence="1 2">NST_G2</strain>
    </source>
</reference>
<accession>A0A183T205</accession>
<proteinExistence type="predicted"/>